<evidence type="ECO:0000313" key="11">
    <source>
        <dbReference type="EMBL" id="AUX48921.1"/>
    </source>
</evidence>
<dbReference type="SMART" id="SM00316">
    <property type="entry name" value="S1"/>
    <property type="match status" value="1"/>
</dbReference>
<evidence type="ECO:0000259" key="10">
    <source>
        <dbReference type="PROSITE" id="PS50126"/>
    </source>
</evidence>
<evidence type="ECO:0000256" key="5">
    <source>
        <dbReference type="ARBA" id="ARBA00022801"/>
    </source>
</evidence>
<dbReference type="EMBL" id="CP012673">
    <property type="protein sequence ID" value="AUX48921.1"/>
    <property type="molecule type" value="Genomic_DNA"/>
</dbReference>
<evidence type="ECO:0000256" key="1">
    <source>
        <dbReference type="ARBA" id="ARBA00001849"/>
    </source>
</evidence>
<dbReference type="Gene3D" id="2.40.50.140">
    <property type="entry name" value="Nucleic acid-binding proteins"/>
    <property type="match status" value="2"/>
</dbReference>
<evidence type="ECO:0000256" key="7">
    <source>
        <dbReference type="ARBA" id="ARBA00022884"/>
    </source>
</evidence>
<evidence type="ECO:0000256" key="9">
    <source>
        <dbReference type="SAM" id="MobiDB-lite"/>
    </source>
</evidence>
<dbReference type="NCBIfam" id="TIGR00358">
    <property type="entry name" value="3_prime_RNase"/>
    <property type="match status" value="1"/>
</dbReference>
<dbReference type="EC" id="3.1.13.1" evidence="8"/>
<comment type="similarity">
    <text evidence="8">Belongs to the RNR ribonuclease family. RNase R subfamily.</text>
</comment>
<keyword evidence="5 8" id="KW-0378">Hydrolase</keyword>
<dbReference type="PANTHER" id="PTHR23355:SF9">
    <property type="entry name" value="DIS3-LIKE EXONUCLEASE 2"/>
    <property type="match status" value="1"/>
</dbReference>
<evidence type="ECO:0000256" key="2">
    <source>
        <dbReference type="ARBA" id="ARBA00004496"/>
    </source>
</evidence>
<dbReference type="GO" id="GO:0005829">
    <property type="term" value="C:cytosol"/>
    <property type="evidence" value="ECO:0007669"/>
    <property type="project" value="TreeGrafter"/>
</dbReference>
<dbReference type="InterPro" id="IPR003029">
    <property type="entry name" value="S1_domain"/>
</dbReference>
<dbReference type="NCBIfam" id="TIGR02063">
    <property type="entry name" value="RNase_R"/>
    <property type="match status" value="1"/>
</dbReference>
<evidence type="ECO:0000256" key="8">
    <source>
        <dbReference type="HAMAP-Rule" id="MF_01895"/>
    </source>
</evidence>
<dbReference type="PROSITE" id="PS01175">
    <property type="entry name" value="RIBONUCLEASE_II"/>
    <property type="match status" value="1"/>
</dbReference>
<feature type="domain" description="S1 motif" evidence="10">
    <location>
        <begin position="651"/>
        <end position="707"/>
    </location>
</feature>
<keyword evidence="6 8" id="KW-0269">Exonuclease</keyword>
<dbReference type="AlphaFoldDB" id="A0A2L0FBL4"/>
<gene>
    <name evidence="11" type="primary">vacB</name>
    <name evidence="8" type="synonym">rnr</name>
    <name evidence="11" type="ORF">SOCE26_104640</name>
</gene>
<dbReference type="OrthoDB" id="9764149at2"/>
<feature type="compositionally biased region" description="Basic and acidic residues" evidence="9">
    <location>
        <begin position="743"/>
        <end position="756"/>
    </location>
</feature>
<dbReference type="InterPro" id="IPR011129">
    <property type="entry name" value="CSD"/>
</dbReference>
<dbReference type="SUPFAM" id="SSF50249">
    <property type="entry name" value="Nucleic acid-binding proteins"/>
    <property type="match status" value="4"/>
</dbReference>
<dbReference type="PANTHER" id="PTHR23355">
    <property type="entry name" value="RIBONUCLEASE"/>
    <property type="match status" value="1"/>
</dbReference>
<dbReference type="InterPro" id="IPR013223">
    <property type="entry name" value="RNase_B_OB_dom"/>
</dbReference>
<dbReference type="HAMAP" id="MF_01895">
    <property type="entry name" value="RNase_R"/>
    <property type="match status" value="1"/>
</dbReference>
<dbReference type="InterPro" id="IPR012340">
    <property type="entry name" value="NA-bd_OB-fold"/>
</dbReference>
<reference evidence="11 12" key="1">
    <citation type="submission" date="2015-09" db="EMBL/GenBank/DDBJ databases">
        <title>Sorangium comparison.</title>
        <authorList>
            <person name="Zaburannyi N."/>
            <person name="Bunk B."/>
            <person name="Overmann J."/>
            <person name="Mueller R."/>
        </authorList>
    </citation>
    <scope>NUCLEOTIDE SEQUENCE [LARGE SCALE GENOMIC DNA]</scope>
    <source>
        <strain evidence="11 12">So ce26</strain>
    </source>
</reference>
<evidence type="ECO:0000313" key="12">
    <source>
        <dbReference type="Proteomes" id="UP000238348"/>
    </source>
</evidence>
<keyword evidence="4 8" id="KW-0540">Nuclease</keyword>
<dbReference type="GO" id="GO:0003723">
    <property type="term" value="F:RNA binding"/>
    <property type="evidence" value="ECO:0007669"/>
    <property type="project" value="UniProtKB-UniRule"/>
</dbReference>
<dbReference type="InterPro" id="IPR004476">
    <property type="entry name" value="RNase_II/RNase_R"/>
</dbReference>
<keyword evidence="7 8" id="KW-0694">RNA-binding</keyword>
<dbReference type="InterPro" id="IPR050180">
    <property type="entry name" value="RNR_Ribonuclease"/>
</dbReference>
<feature type="region of interest" description="Disordered" evidence="9">
    <location>
        <begin position="739"/>
        <end position="800"/>
    </location>
</feature>
<comment type="catalytic activity">
    <reaction evidence="1 8">
        <text>Exonucleolytic cleavage in the 3'- to 5'-direction to yield nucleoside 5'-phosphates.</text>
        <dbReference type="EC" id="3.1.13.1"/>
    </reaction>
</comment>
<sequence length="800" mass="87758">MRSTSREDSPKTGSAARRREAVVDLLSSFQRALHANEIAERLGVEPSRYAKLQRLLEELSLEGSIVALPGQRFRLSRQQVAARGAEHEGTLTVHPRGFGFVALGGAADDVYVSPEAMGGALHGDTVAVRIARRSQRGVEGEIVRVVKRRHARVAGVLRRRGRSAWIEPDDGRVRGPIVLVPREPGGPLTPPDAEDGAAAVATIVRYPDLPEENPEGVLEAVLGAPGDPNVEVAKILLREGIEEEHPADAIAEAEGFGGEVPPEALEGRVDLTHLPMPTIDPEDARDHDDAVWVIREEDGSYRAWIAIADVSHYVRPGSALDRTALARGNSIYLPDRAIPMLPRALSSNLCSLLPGVIRLCLCVEVELDPTGTVRKARVVEGYIRSIAKLTYPGVARALGFTAEPPRSPEAEAVRNDLQVMWDLARLLRGKRMRRGALDLDLPEAKVVLDPETGAPVDVQKRSHDPGVAKAYQLIEELMLLANETCAQFVVDQKIPTVFRYHAPPDQAKLERFATMCGELGLLFDPEDAADPKRLSVFLKKLDAHPQKQVLHMLLLRAMKQAVYDVANVGHFGLASSAYLHFTSPIRRYPDITAHRAIRAVLRGERVDRSEEALERLREAAITASERERKAMEVEREVVDLHRALLMRSRLGDTFEGTVTGIVGTGVYVNVEAPFVDVLVRMESLGPDQYEIDDEGLRVFGLRSGDRIAIGDVMLVQIEDVAILRRTIYGRRLAGALEEASGGQRRERLRRDAADTRAKRRVKSTKSTKAASGRLTNGATAGKTGKGAKGGKTKKVRKKQR</sequence>
<feature type="compositionally biased region" description="Basic residues" evidence="9">
    <location>
        <begin position="788"/>
        <end position="800"/>
    </location>
</feature>
<dbReference type="InterPro" id="IPR022966">
    <property type="entry name" value="RNase_II/R_CS"/>
</dbReference>
<dbReference type="InterPro" id="IPR001900">
    <property type="entry name" value="RNase_II/R"/>
</dbReference>
<accession>A0A2L0FBL4</accession>
<name>A0A2L0FBL4_SORCE</name>
<organism evidence="11 12">
    <name type="scientific">Sorangium cellulosum</name>
    <name type="common">Polyangium cellulosum</name>
    <dbReference type="NCBI Taxonomy" id="56"/>
    <lineage>
        <taxon>Bacteria</taxon>
        <taxon>Pseudomonadati</taxon>
        <taxon>Myxococcota</taxon>
        <taxon>Polyangia</taxon>
        <taxon>Polyangiales</taxon>
        <taxon>Polyangiaceae</taxon>
        <taxon>Sorangium</taxon>
    </lineage>
</organism>
<dbReference type="Pfam" id="PF00773">
    <property type="entry name" value="RNB"/>
    <property type="match status" value="1"/>
</dbReference>
<evidence type="ECO:0000256" key="3">
    <source>
        <dbReference type="ARBA" id="ARBA00022490"/>
    </source>
</evidence>
<evidence type="ECO:0000256" key="6">
    <source>
        <dbReference type="ARBA" id="ARBA00022839"/>
    </source>
</evidence>
<dbReference type="Pfam" id="PF08206">
    <property type="entry name" value="OB_RNB"/>
    <property type="match status" value="1"/>
</dbReference>
<feature type="compositionally biased region" description="Polar residues" evidence="9">
    <location>
        <begin position="766"/>
        <end position="776"/>
    </location>
</feature>
<dbReference type="Pfam" id="PF17876">
    <property type="entry name" value="CSD2"/>
    <property type="match status" value="1"/>
</dbReference>
<dbReference type="GO" id="GO:0006402">
    <property type="term" value="P:mRNA catabolic process"/>
    <property type="evidence" value="ECO:0007669"/>
    <property type="project" value="TreeGrafter"/>
</dbReference>
<evidence type="ECO:0000256" key="4">
    <source>
        <dbReference type="ARBA" id="ARBA00022722"/>
    </source>
</evidence>
<keyword evidence="3 8" id="KW-0963">Cytoplasm</keyword>
<dbReference type="RefSeq" id="WP_104986704.1">
    <property type="nucleotide sequence ID" value="NZ_CP012673.1"/>
</dbReference>
<dbReference type="GO" id="GO:0008859">
    <property type="term" value="F:exoribonuclease II activity"/>
    <property type="evidence" value="ECO:0007669"/>
    <property type="project" value="UniProtKB-UniRule"/>
</dbReference>
<proteinExistence type="inferred from homology"/>
<dbReference type="PROSITE" id="PS50126">
    <property type="entry name" value="S1"/>
    <property type="match status" value="1"/>
</dbReference>
<protein>
    <recommendedName>
        <fullName evidence="8">Ribonuclease R</fullName>
        <shortName evidence="8">RNase R</shortName>
        <ecNumber evidence="8">3.1.13.1</ecNumber>
    </recommendedName>
</protein>
<dbReference type="SMART" id="SM00357">
    <property type="entry name" value="CSP"/>
    <property type="match status" value="1"/>
</dbReference>
<dbReference type="Proteomes" id="UP000238348">
    <property type="component" value="Chromosome"/>
</dbReference>
<dbReference type="SMART" id="SM00955">
    <property type="entry name" value="RNB"/>
    <property type="match status" value="1"/>
</dbReference>
<dbReference type="InterPro" id="IPR011805">
    <property type="entry name" value="RNase_R"/>
</dbReference>
<dbReference type="InterPro" id="IPR040476">
    <property type="entry name" value="CSD2"/>
</dbReference>
<comment type="subcellular location">
    <subcellularLocation>
        <location evidence="2 8">Cytoplasm</location>
    </subcellularLocation>
</comment>
<comment type="function">
    <text evidence="8">3'-5' exoribonuclease that releases 5'-nucleoside monophosphates and is involved in maturation of structured RNAs.</text>
</comment>